<evidence type="ECO:0000256" key="1">
    <source>
        <dbReference type="SAM" id="MobiDB-lite"/>
    </source>
</evidence>
<feature type="region of interest" description="Disordered" evidence="1">
    <location>
        <begin position="108"/>
        <end position="153"/>
    </location>
</feature>
<evidence type="ECO:0000313" key="3">
    <source>
        <dbReference type="Proteomes" id="UP000002700"/>
    </source>
</evidence>
<proteinExistence type="predicted"/>
<dbReference type="EnsemblBacteria" id="ABA47526">
    <property type="protein sequence ID" value="ABA47526"/>
    <property type="gene ID" value="BURPS1710b_0933"/>
</dbReference>
<dbReference type="AlphaFoldDB" id="Q3JVQ7"/>
<reference evidence="2 3" key="1">
    <citation type="submission" date="2005-09" db="EMBL/GenBank/DDBJ databases">
        <authorList>
            <person name="Woods D.E."/>
            <person name="Nierman W.C."/>
        </authorList>
    </citation>
    <scope>NUCLEOTIDE SEQUENCE [LARGE SCALE GENOMIC DNA]</scope>
    <source>
        <strain evidence="2 3">1710b</strain>
    </source>
</reference>
<dbReference type="HOGENOM" id="CLU_470672_0_0_4"/>
<feature type="compositionally biased region" description="Basic and acidic residues" evidence="1">
    <location>
        <begin position="435"/>
        <end position="465"/>
    </location>
</feature>
<feature type="region of interest" description="Disordered" evidence="1">
    <location>
        <begin position="435"/>
        <end position="476"/>
    </location>
</feature>
<evidence type="ECO:0000313" key="2">
    <source>
        <dbReference type="EMBL" id="ABA47526.1"/>
    </source>
</evidence>
<feature type="region of interest" description="Disordered" evidence="1">
    <location>
        <begin position="355"/>
        <end position="374"/>
    </location>
</feature>
<dbReference type="EMBL" id="CP000124">
    <property type="protein sequence ID" value="ABA47526.1"/>
    <property type="molecule type" value="Genomic_DNA"/>
</dbReference>
<sequence>MLARRQALRFDDGLVQHDRLARAAARRRLQDVPPLDRRRARRTARRVPLRRARRTYGQRQDAAAARACAGRRADARSRGARRASRLVAGRAAERRAAFAEGVRHGARQRAARLRARPARVHRSGEPAHRRDHAAARAARRHARGGLREGGDRARRARRAVVAGLWASVRSARVLQDPAREARAAARARADPQVARDARRRAARRAVRGARRRALRSRLYAQQRRALRAPAAGGALCVPADRARCRRAGAGIACASRRSGRACARQAGLNDTSRSRGFIRPRPANRSPSRLPYVASRRFGRAFGLSCRGVATFRPVGRRCPRIASASKGNRRFRSTTVDTRCVRPARVTHANLGCEPGTRATHPDHAFGSRVRTPTVRRAASVRPVRFRRRRRSSRLDRLAAAGRRGLSRRAAAGGARRRRARIVLLDGALERVLRGGHDDGRKDHREGDPQHDTCHHDRSPEECAPHAGAARVGAGRGRIAPARVVRAASRLRRSAGTRAMNGTRHSPLARAAVAFAPASCKRRARRRAKRGPPGVSRARYASCAGQYCDHCTANAAAPFDRTQRERETLGLRSEGGKR</sequence>
<dbReference type="Proteomes" id="UP000002700">
    <property type="component" value="Chromosome I"/>
</dbReference>
<feature type="compositionally biased region" description="Basic residues" evidence="1">
    <location>
        <begin position="108"/>
        <end position="121"/>
    </location>
</feature>
<organism evidence="2 3">
    <name type="scientific">Burkholderia pseudomallei (strain 1710b)</name>
    <dbReference type="NCBI Taxonomy" id="320372"/>
    <lineage>
        <taxon>Bacteria</taxon>
        <taxon>Pseudomonadati</taxon>
        <taxon>Pseudomonadota</taxon>
        <taxon>Betaproteobacteria</taxon>
        <taxon>Burkholderiales</taxon>
        <taxon>Burkholderiaceae</taxon>
        <taxon>Burkholderia</taxon>
        <taxon>pseudomallei group</taxon>
    </lineage>
</organism>
<protein>
    <submittedName>
        <fullName evidence="2">Uncharacterized protein</fullName>
    </submittedName>
</protein>
<dbReference type="KEGG" id="bpm:BURPS1710b_0933"/>
<accession>Q3JVQ7</accession>
<feature type="compositionally biased region" description="Basic and acidic residues" evidence="1">
    <location>
        <begin position="122"/>
        <end position="134"/>
    </location>
</feature>
<name>Q3JVQ7_BURP1</name>
<gene>
    <name evidence="2" type="ordered locus">BURPS1710b_0933</name>
</gene>